<feature type="region of interest" description="Disordered" evidence="1">
    <location>
        <begin position="83"/>
        <end position="104"/>
    </location>
</feature>
<gene>
    <name evidence="2" type="ORF">AAES_24235</name>
</gene>
<accession>A0A0Q3TWL2</accession>
<protein>
    <submittedName>
        <fullName evidence="2">Uncharacterized protein</fullName>
    </submittedName>
</protein>
<comment type="caution">
    <text evidence="2">The sequence shown here is derived from an EMBL/GenBank/DDBJ whole genome shotgun (WGS) entry which is preliminary data.</text>
</comment>
<keyword evidence="3" id="KW-1185">Reference proteome</keyword>
<sequence>MLFDQVWETVGKYQKLTLTSVETLALRNRVITMDEEYSYSEESIPVSLQSWFWKRKNSVSPAAKCQSRTEAWVRSVIPSGSQIPEDSVKIDPEPKPQTTNHSSVRLPDSIIDYSEEIQDHPSCVIKSVMIEDTREEGHLSISGVCSSADHKGTELQECTTKEEEPYIPYKLATLFVTKIVKDMQKMKSKHMKIIRELDNIRKENQEQTITAIKKHYGEKMSSLKSHLKAHLELMSKSNIHWQDTAKSLRERNRELIQKNEDLLHQMRQQTVKSEEEKESKGHGNHSQPSDM</sequence>
<reference evidence="2 3" key="1">
    <citation type="submission" date="2015-10" db="EMBL/GenBank/DDBJ databases">
        <authorList>
            <person name="Gilbert D.G."/>
        </authorList>
    </citation>
    <scope>NUCLEOTIDE SEQUENCE [LARGE SCALE GENOMIC DNA]</scope>
    <source>
        <strain evidence="2">FVVF132</strain>
    </source>
</reference>
<evidence type="ECO:0000313" key="3">
    <source>
        <dbReference type="Proteomes" id="UP000051836"/>
    </source>
</evidence>
<dbReference type="STRING" id="12930.A0A0Q3TWL2"/>
<evidence type="ECO:0000313" key="2">
    <source>
        <dbReference type="EMBL" id="KQL58246.1"/>
    </source>
</evidence>
<proteinExistence type="predicted"/>
<feature type="region of interest" description="Disordered" evidence="1">
    <location>
        <begin position="257"/>
        <end position="291"/>
    </location>
</feature>
<dbReference type="AlphaFoldDB" id="A0A0Q3TWL2"/>
<dbReference type="Proteomes" id="UP000051836">
    <property type="component" value="Unassembled WGS sequence"/>
</dbReference>
<dbReference type="OrthoDB" id="3176171at2759"/>
<dbReference type="EMBL" id="LMAW01000410">
    <property type="protein sequence ID" value="KQL58246.1"/>
    <property type="molecule type" value="Genomic_DNA"/>
</dbReference>
<evidence type="ECO:0000256" key="1">
    <source>
        <dbReference type="SAM" id="MobiDB-lite"/>
    </source>
</evidence>
<feature type="compositionally biased region" description="Basic and acidic residues" evidence="1">
    <location>
        <begin position="272"/>
        <end position="281"/>
    </location>
</feature>
<organism evidence="2 3">
    <name type="scientific">Amazona aestiva</name>
    <name type="common">Blue-fronted Amazon parrot</name>
    <dbReference type="NCBI Taxonomy" id="12930"/>
    <lineage>
        <taxon>Eukaryota</taxon>
        <taxon>Metazoa</taxon>
        <taxon>Chordata</taxon>
        <taxon>Craniata</taxon>
        <taxon>Vertebrata</taxon>
        <taxon>Euteleostomi</taxon>
        <taxon>Archelosauria</taxon>
        <taxon>Archosauria</taxon>
        <taxon>Dinosauria</taxon>
        <taxon>Saurischia</taxon>
        <taxon>Theropoda</taxon>
        <taxon>Coelurosauria</taxon>
        <taxon>Aves</taxon>
        <taxon>Neognathae</taxon>
        <taxon>Neoaves</taxon>
        <taxon>Telluraves</taxon>
        <taxon>Australaves</taxon>
        <taxon>Psittaciformes</taxon>
        <taxon>Psittacidae</taxon>
        <taxon>Amazona</taxon>
    </lineage>
</organism>
<name>A0A0Q3TWL2_AMAAE</name>